<dbReference type="Proteomes" id="UP000828390">
    <property type="component" value="Unassembled WGS sequence"/>
</dbReference>
<reference evidence="1" key="2">
    <citation type="submission" date="2020-11" db="EMBL/GenBank/DDBJ databases">
        <authorList>
            <person name="McCartney M.A."/>
            <person name="Auch B."/>
            <person name="Kono T."/>
            <person name="Mallez S."/>
            <person name="Becker A."/>
            <person name="Gohl D.M."/>
            <person name="Silverstein K.A.T."/>
            <person name="Koren S."/>
            <person name="Bechman K.B."/>
            <person name="Herman A."/>
            <person name="Abrahante J.E."/>
            <person name="Garbe J."/>
        </authorList>
    </citation>
    <scope>NUCLEOTIDE SEQUENCE</scope>
    <source>
        <strain evidence="1">Duluth1</strain>
        <tissue evidence="1">Whole animal</tissue>
    </source>
</reference>
<reference evidence="1" key="1">
    <citation type="journal article" date="2019" name="bioRxiv">
        <title>The Genome of the Zebra Mussel, Dreissena polymorpha: A Resource for Invasive Species Research.</title>
        <authorList>
            <person name="McCartney M.A."/>
            <person name="Auch B."/>
            <person name="Kono T."/>
            <person name="Mallez S."/>
            <person name="Zhang Y."/>
            <person name="Obille A."/>
            <person name="Becker A."/>
            <person name="Abrahante J.E."/>
            <person name="Garbe J."/>
            <person name="Badalamenti J.P."/>
            <person name="Herman A."/>
            <person name="Mangelson H."/>
            <person name="Liachko I."/>
            <person name="Sullivan S."/>
            <person name="Sone E.D."/>
            <person name="Koren S."/>
            <person name="Silverstein K.A.T."/>
            <person name="Beckman K.B."/>
            <person name="Gohl D.M."/>
        </authorList>
    </citation>
    <scope>NUCLEOTIDE SEQUENCE</scope>
    <source>
        <strain evidence="1">Duluth1</strain>
        <tissue evidence="1">Whole animal</tissue>
    </source>
</reference>
<sequence>MLHVIRYPTTLKDYLSVVNLTVDPVTGGFAHMGAHGIAHRDIKCDIILLDIDAGARPRNITHRWLEVPLKLKFNLRPIRSFIAFMLRF</sequence>
<keyword evidence="2" id="KW-1185">Reference proteome</keyword>
<organism evidence="1 2">
    <name type="scientific">Dreissena polymorpha</name>
    <name type="common">Zebra mussel</name>
    <name type="synonym">Mytilus polymorpha</name>
    <dbReference type="NCBI Taxonomy" id="45954"/>
    <lineage>
        <taxon>Eukaryota</taxon>
        <taxon>Metazoa</taxon>
        <taxon>Spiralia</taxon>
        <taxon>Lophotrochozoa</taxon>
        <taxon>Mollusca</taxon>
        <taxon>Bivalvia</taxon>
        <taxon>Autobranchia</taxon>
        <taxon>Heteroconchia</taxon>
        <taxon>Euheterodonta</taxon>
        <taxon>Imparidentia</taxon>
        <taxon>Neoheterodontei</taxon>
        <taxon>Myida</taxon>
        <taxon>Dreissenoidea</taxon>
        <taxon>Dreissenidae</taxon>
        <taxon>Dreissena</taxon>
    </lineage>
</organism>
<evidence type="ECO:0008006" key="3">
    <source>
        <dbReference type="Google" id="ProtNLM"/>
    </source>
</evidence>
<gene>
    <name evidence="1" type="ORF">DPMN_096951</name>
</gene>
<accession>A0A9D4LAR7</accession>
<evidence type="ECO:0000313" key="2">
    <source>
        <dbReference type="Proteomes" id="UP000828390"/>
    </source>
</evidence>
<proteinExistence type="predicted"/>
<protein>
    <recommendedName>
        <fullName evidence="3">Protein kinase domain-containing protein</fullName>
    </recommendedName>
</protein>
<dbReference type="EMBL" id="JAIWYP010000003">
    <property type="protein sequence ID" value="KAH3854409.1"/>
    <property type="molecule type" value="Genomic_DNA"/>
</dbReference>
<name>A0A9D4LAR7_DREPO</name>
<evidence type="ECO:0000313" key="1">
    <source>
        <dbReference type="EMBL" id="KAH3854409.1"/>
    </source>
</evidence>
<comment type="caution">
    <text evidence="1">The sequence shown here is derived from an EMBL/GenBank/DDBJ whole genome shotgun (WGS) entry which is preliminary data.</text>
</comment>
<dbReference type="AlphaFoldDB" id="A0A9D4LAR7"/>